<dbReference type="AlphaFoldDB" id="G9Y9H2"/>
<evidence type="ECO:0000313" key="1">
    <source>
        <dbReference type="EMBL" id="EHM40907.1"/>
    </source>
</evidence>
<dbReference type="EMBL" id="AGCI01000072">
    <property type="protein sequence ID" value="EHM40907.1"/>
    <property type="molecule type" value="Genomic_DNA"/>
</dbReference>
<comment type="caution">
    <text evidence="1">The sequence shown here is derived from an EMBL/GenBank/DDBJ whole genome shotgun (WGS) entry which is preliminary data.</text>
</comment>
<organism evidence="1 2">
    <name type="scientific">Hafnia alvei ATCC 51873</name>
    <dbReference type="NCBI Taxonomy" id="1002364"/>
    <lineage>
        <taxon>Bacteria</taxon>
        <taxon>Pseudomonadati</taxon>
        <taxon>Pseudomonadota</taxon>
        <taxon>Gammaproteobacteria</taxon>
        <taxon>Enterobacterales</taxon>
        <taxon>Hafniaceae</taxon>
        <taxon>Hafnia</taxon>
    </lineage>
</organism>
<name>G9Y9H2_HAFAL</name>
<protein>
    <submittedName>
        <fullName evidence="1">Uncharacterized protein</fullName>
    </submittedName>
</protein>
<gene>
    <name evidence="1" type="ORF">HMPREF0454_03140</name>
</gene>
<evidence type="ECO:0000313" key="2">
    <source>
        <dbReference type="Proteomes" id="UP000005959"/>
    </source>
</evidence>
<dbReference type="Proteomes" id="UP000005959">
    <property type="component" value="Unassembled WGS sequence"/>
</dbReference>
<reference evidence="1 2" key="1">
    <citation type="submission" date="2011-08" db="EMBL/GenBank/DDBJ databases">
        <authorList>
            <person name="Weinstock G."/>
            <person name="Sodergren E."/>
            <person name="Clifton S."/>
            <person name="Fulton L."/>
            <person name="Fulton B."/>
            <person name="Courtney L."/>
            <person name="Fronick C."/>
            <person name="Harrison M."/>
            <person name="Strong C."/>
            <person name="Farmer C."/>
            <person name="Delahaunty K."/>
            <person name="Markovic C."/>
            <person name="Hall O."/>
            <person name="Minx P."/>
            <person name="Tomlinson C."/>
            <person name="Mitreva M."/>
            <person name="Hou S."/>
            <person name="Chen J."/>
            <person name="Wollam A."/>
            <person name="Pepin K.H."/>
            <person name="Johnson M."/>
            <person name="Bhonagiri V."/>
            <person name="Zhang X."/>
            <person name="Suruliraj S."/>
            <person name="Warren W."/>
            <person name="Chinwalla A."/>
            <person name="Mardis E.R."/>
            <person name="Wilson R.K."/>
        </authorList>
    </citation>
    <scope>NUCLEOTIDE SEQUENCE [LARGE SCALE GENOMIC DNA]</scope>
    <source>
        <strain evidence="1 2">ATCC 51873</strain>
    </source>
</reference>
<sequence length="50" mass="5870">MSENRQTHLFALWWLSHFIQKCNNIPVMPCLFMTSALGNRAFRKNLNFAA</sequence>
<proteinExistence type="predicted"/>
<dbReference type="HOGENOM" id="CLU_3118423_0_0_6"/>
<accession>G9Y9H2</accession>